<name>A0ACC1T245_9APHY</name>
<dbReference type="Proteomes" id="UP001148662">
    <property type="component" value="Unassembled WGS sequence"/>
</dbReference>
<evidence type="ECO:0000313" key="2">
    <source>
        <dbReference type="Proteomes" id="UP001148662"/>
    </source>
</evidence>
<proteinExistence type="predicted"/>
<gene>
    <name evidence="1" type="ORF">NM688_g4789</name>
</gene>
<dbReference type="EMBL" id="JANHOG010000823">
    <property type="protein sequence ID" value="KAJ3551291.1"/>
    <property type="molecule type" value="Genomic_DNA"/>
</dbReference>
<organism evidence="1 2">
    <name type="scientific">Phlebia brevispora</name>
    <dbReference type="NCBI Taxonomy" id="194682"/>
    <lineage>
        <taxon>Eukaryota</taxon>
        <taxon>Fungi</taxon>
        <taxon>Dikarya</taxon>
        <taxon>Basidiomycota</taxon>
        <taxon>Agaricomycotina</taxon>
        <taxon>Agaricomycetes</taxon>
        <taxon>Polyporales</taxon>
        <taxon>Meruliaceae</taxon>
        <taxon>Phlebia</taxon>
    </lineage>
</organism>
<comment type="caution">
    <text evidence="1">The sequence shown here is derived from an EMBL/GenBank/DDBJ whole genome shotgun (WGS) entry which is preliminary data.</text>
</comment>
<evidence type="ECO:0000313" key="1">
    <source>
        <dbReference type="EMBL" id="KAJ3551291.1"/>
    </source>
</evidence>
<keyword evidence="2" id="KW-1185">Reference proteome</keyword>
<accession>A0ACC1T245</accession>
<sequence>MVMLTIINLYSLRLHLTTIYRYSRASLIQQLHGVSSDACTCAQHSPTLDIMEHIAMEVFYRESGTVYQKDFALEANGGTIVRSLTSDSSWLSEFIGDKPPELTIREGMQVGQCWMLRSASGQLGLSLSTPIHLTNITIIHIPPFMAFEEGQAPKEMILWGILDGTDNVRRHQTSNDTSFAQSNGPPVAGGYSYVQLARFTYNVLSKNRAQTFAIEPAIAKAGVDFGIVVLEVKSNWGARNTCLYRVQIHGEPVVYH</sequence>
<protein>
    <submittedName>
        <fullName evidence="1">Uncharacterized protein</fullName>
    </submittedName>
</protein>
<reference evidence="1" key="1">
    <citation type="submission" date="2022-07" db="EMBL/GenBank/DDBJ databases">
        <title>Genome Sequence of Phlebia brevispora.</title>
        <authorList>
            <person name="Buettner E."/>
        </authorList>
    </citation>
    <scope>NUCLEOTIDE SEQUENCE</scope>
    <source>
        <strain evidence="1">MPL23</strain>
    </source>
</reference>